<gene>
    <name evidence="2" type="ORF">EDC52_101398</name>
</gene>
<dbReference type="Pfam" id="PF02613">
    <property type="entry name" value="Nitrate_red_del"/>
    <property type="match status" value="1"/>
</dbReference>
<dbReference type="PANTHER" id="PTHR34227">
    <property type="entry name" value="CHAPERONE PROTEIN YCDY"/>
    <property type="match status" value="1"/>
</dbReference>
<comment type="caution">
    <text evidence="2">The sequence shown here is derived from an EMBL/GenBank/DDBJ whole genome shotgun (WGS) entry which is preliminary data.</text>
</comment>
<dbReference type="InterPro" id="IPR050289">
    <property type="entry name" value="TorD/DmsD_chaperones"/>
</dbReference>
<sequence>MNDFSLVCRVLGNLFYRQPGDMLLSGLMTLISDGKLGQHWPLEQDELLERLSLSAQTEDLGADYAALFDGEAPKVPALRSDWVTGTEEQVRSFLHQRGMPPNAGPADHFGSLVLAASWLEDQATEDETAGQRQLFDQFILPWSGKFLGNVESFAATEFYRTLALICRGALEAMREELDETLG</sequence>
<dbReference type="InterPro" id="IPR020945">
    <property type="entry name" value="DMSO/NO3_reduct_chaperone"/>
</dbReference>
<organism evidence="2 3">
    <name type="scientific">Biostraticola tofi</name>
    <dbReference type="NCBI Taxonomy" id="466109"/>
    <lineage>
        <taxon>Bacteria</taxon>
        <taxon>Pseudomonadati</taxon>
        <taxon>Pseudomonadota</taxon>
        <taxon>Gammaproteobacteria</taxon>
        <taxon>Enterobacterales</taxon>
        <taxon>Bruguierivoracaceae</taxon>
        <taxon>Biostraticola</taxon>
    </lineage>
</organism>
<proteinExistence type="predicted"/>
<dbReference type="SUPFAM" id="SSF89155">
    <property type="entry name" value="TorD-like"/>
    <property type="match status" value="1"/>
</dbReference>
<keyword evidence="1" id="KW-0143">Chaperone</keyword>
<dbReference type="Gene3D" id="1.10.3480.10">
    <property type="entry name" value="TorD-like"/>
    <property type="match status" value="1"/>
</dbReference>
<evidence type="ECO:0000256" key="1">
    <source>
        <dbReference type="ARBA" id="ARBA00023186"/>
    </source>
</evidence>
<dbReference type="EMBL" id="SMCR01000001">
    <property type="protein sequence ID" value="TCW00055.1"/>
    <property type="molecule type" value="Genomic_DNA"/>
</dbReference>
<keyword evidence="3" id="KW-1185">Reference proteome</keyword>
<reference evidence="2 3" key="1">
    <citation type="submission" date="2019-03" db="EMBL/GenBank/DDBJ databases">
        <title>Genomic Encyclopedia of Type Strains, Phase IV (KMG-IV): sequencing the most valuable type-strain genomes for metagenomic binning, comparative biology and taxonomic classification.</title>
        <authorList>
            <person name="Goeker M."/>
        </authorList>
    </citation>
    <scope>NUCLEOTIDE SEQUENCE [LARGE SCALE GENOMIC DNA]</scope>
    <source>
        <strain evidence="2 3">DSM 19580</strain>
    </source>
</reference>
<dbReference type="OrthoDB" id="5684843at2"/>
<dbReference type="InterPro" id="IPR026269">
    <property type="entry name" value="DmsD-type"/>
</dbReference>
<dbReference type="RefSeq" id="WP_131863573.1">
    <property type="nucleotide sequence ID" value="NZ_SMCR01000001.1"/>
</dbReference>
<accession>A0A4R3Z6E2</accession>
<evidence type="ECO:0000313" key="3">
    <source>
        <dbReference type="Proteomes" id="UP000295719"/>
    </source>
</evidence>
<dbReference type="Proteomes" id="UP000295719">
    <property type="component" value="Unassembled WGS sequence"/>
</dbReference>
<dbReference type="AlphaFoldDB" id="A0A4R3Z6E2"/>
<dbReference type="PANTHER" id="PTHR34227:SF12">
    <property type="entry name" value="CHAPERONE PROTEIN YCDY"/>
    <property type="match status" value="1"/>
</dbReference>
<evidence type="ECO:0000313" key="2">
    <source>
        <dbReference type="EMBL" id="TCW00055.1"/>
    </source>
</evidence>
<protein>
    <submittedName>
        <fullName evidence="2">TorA maturation chaperone TorD</fullName>
    </submittedName>
</protein>
<dbReference type="PIRSF" id="PIRSF004690">
    <property type="entry name" value="DmsD"/>
    <property type="match status" value="1"/>
</dbReference>
<dbReference type="InterPro" id="IPR036411">
    <property type="entry name" value="TorD-like_sf"/>
</dbReference>
<name>A0A4R3Z6E2_9GAMM</name>